<dbReference type="Pfam" id="PF00588">
    <property type="entry name" value="SpoU_methylase"/>
    <property type="match status" value="1"/>
</dbReference>
<dbReference type="NCBIfam" id="TIGR00186">
    <property type="entry name" value="rRNA_methyl_3"/>
    <property type="match status" value="1"/>
</dbReference>
<dbReference type="InterPro" id="IPR001537">
    <property type="entry name" value="SpoU_MeTrfase"/>
</dbReference>
<dbReference type="Gene3D" id="3.40.1280.10">
    <property type="match status" value="1"/>
</dbReference>
<organism evidence="4">
    <name type="scientific">termite gut metagenome</name>
    <dbReference type="NCBI Taxonomy" id="433724"/>
    <lineage>
        <taxon>unclassified sequences</taxon>
        <taxon>metagenomes</taxon>
        <taxon>organismal metagenomes</taxon>
    </lineage>
</organism>
<evidence type="ECO:0000313" key="4">
    <source>
        <dbReference type="EMBL" id="KAA6344511.1"/>
    </source>
</evidence>
<reference evidence="4" key="1">
    <citation type="submission" date="2019-03" db="EMBL/GenBank/DDBJ databases">
        <title>Single cell metagenomics reveals metabolic interactions within the superorganism composed of flagellate Streblomastix strix and complex community of Bacteroidetes bacteria on its surface.</title>
        <authorList>
            <person name="Treitli S.C."/>
            <person name="Kolisko M."/>
            <person name="Husnik F."/>
            <person name="Keeling P."/>
            <person name="Hampl V."/>
        </authorList>
    </citation>
    <scope>NUCLEOTIDE SEQUENCE</scope>
    <source>
        <strain evidence="4">STM</strain>
    </source>
</reference>
<dbReference type="EMBL" id="SNRY01000214">
    <property type="protein sequence ID" value="KAA6344511.1"/>
    <property type="molecule type" value="Genomic_DNA"/>
</dbReference>
<dbReference type="InterPro" id="IPR004441">
    <property type="entry name" value="rRNA_MeTrfase_TrmH"/>
</dbReference>
<dbReference type="InterPro" id="IPR029028">
    <property type="entry name" value="Alpha/beta_knot_MTases"/>
</dbReference>
<dbReference type="GO" id="GO:0008173">
    <property type="term" value="F:RNA methyltransferase activity"/>
    <property type="evidence" value="ECO:0007669"/>
    <property type="project" value="InterPro"/>
</dbReference>
<dbReference type="GO" id="GO:0003723">
    <property type="term" value="F:RNA binding"/>
    <property type="evidence" value="ECO:0007669"/>
    <property type="project" value="InterPro"/>
</dbReference>
<dbReference type="GO" id="GO:0005829">
    <property type="term" value="C:cytosol"/>
    <property type="evidence" value="ECO:0007669"/>
    <property type="project" value="TreeGrafter"/>
</dbReference>
<keyword evidence="2 4" id="KW-0808">Transferase</keyword>
<dbReference type="CDD" id="cd18103">
    <property type="entry name" value="SpoU-like_RlmB"/>
    <property type="match status" value="1"/>
</dbReference>
<evidence type="ECO:0000259" key="3">
    <source>
        <dbReference type="SMART" id="SM00967"/>
    </source>
</evidence>
<dbReference type="SUPFAM" id="SSF55315">
    <property type="entry name" value="L30e-like"/>
    <property type="match status" value="1"/>
</dbReference>
<dbReference type="PANTHER" id="PTHR46429:SF1">
    <property type="entry name" value="23S RRNA (GUANOSINE-2'-O-)-METHYLTRANSFERASE RLMB"/>
    <property type="match status" value="1"/>
</dbReference>
<proteinExistence type="predicted"/>
<dbReference type="GO" id="GO:0006396">
    <property type="term" value="P:RNA processing"/>
    <property type="evidence" value="ECO:0007669"/>
    <property type="project" value="InterPro"/>
</dbReference>
<sequence>MPIENFKRYNNSMITDFIFGIRSVIEAIQAGKEIDKILIKKDIQSYLSKELLAALKDKSIPIQRVPIERINRITRKNHQGVIAFISPVIYQKTEDLVPFLFEQGKNPFFIMLDGVTDVRNFGAIARTCECVAVDALIIPVKGSAAVNADAVKTSAGALHTLPVCREQSLKNTIRFLKNSGFRIIAATEKGESDYTKGDYTGPVCIVMGAEDVGVSNENLSLCNEWVKIPVRGNIESLNVSVAAGILMYEAIKQRNN</sequence>
<comment type="caution">
    <text evidence="4">The sequence shown here is derived from an EMBL/GenBank/DDBJ whole genome shotgun (WGS) entry which is preliminary data.</text>
</comment>
<dbReference type="SUPFAM" id="SSF75217">
    <property type="entry name" value="alpha/beta knot"/>
    <property type="match status" value="1"/>
</dbReference>
<dbReference type="SMART" id="SM00967">
    <property type="entry name" value="SpoU_sub_bind"/>
    <property type="match status" value="1"/>
</dbReference>
<name>A0A5J4SGW5_9ZZZZ</name>
<dbReference type="Pfam" id="PF08032">
    <property type="entry name" value="SpoU_sub_bind"/>
    <property type="match status" value="1"/>
</dbReference>
<dbReference type="GO" id="GO:0032259">
    <property type="term" value="P:methylation"/>
    <property type="evidence" value="ECO:0007669"/>
    <property type="project" value="UniProtKB-KW"/>
</dbReference>
<feature type="domain" description="RNA 2-O ribose methyltransferase substrate binding" evidence="3">
    <location>
        <begin position="17"/>
        <end position="91"/>
    </location>
</feature>
<accession>A0A5J4SGW5</accession>
<evidence type="ECO:0000256" key="2">
    <source>
        <dbReference type="ARBA" id="ARBA00022679"/>
    </source>
</evidence>
<dbReference type="AlphaFoldDB" id="A0A5J4SGW5"/>
<dbReference type="InterPro" id="IPR029064">
    <property type="entry name" value="Ribosomal_eL30-like_sf"/>
</dbReference>
<keyword evidence="1 4" id="KW-0489">Methyltransferase</keyword>
<evidence type="ECO:0000256" key="1">
    <source>
        <dbReference type="ARBA" id="ARBA00022603"/>
    </source>
</evidence>
<protein>
    <submittedName>
        <fullName evidence="4">Putative TrmH family tRNA/rRNA methyltransferase</fullName>
        <ecNumber evidence="4">2.1.1.-</ecNumber>
    </submittedName>
</protein>
<dbReference type="InterPro" id="IPR029026">
    <property type="entry name" value="tRNA_m1G_MTases_N"/>
</dbReference>
<gene>
    <name evidence="4" type="ORF">EZS27_007874</name>
</gene>
<dbReference type="PANTHER" id="PTHR46429">
    <property type="entry name" value="23S RRNA (GUANOSINE-2'-O-)-METHYLTRANSFERASE RLMB"/>
    <property type="match status" value="1"/>
</dbReference>
<dbReference type="EC" id="2.1.1.-" evidence="4"/>
<dbReference type="InterPro" id="IPR013123">
    <property type="entry name" value="SpoU_subst-bd"/>
</dbReference>
<dbReference type="Gene3D" id="3.30.1330.30">
    <property type="match status" value="1"/>
</dbReference>